<reference evidence="2 3" key="1">
    <citation type="submission" date="2019-11" db="EMBL/GenBank/DDBJ databases">
        <title>Whole Genome Sequencing and Comparative Genomic Analyses of Lysinibacillus pakistanensis LZH-9, a Halotolerant Strain with Excellent COD Removal Capability.</title>
        <authorList>
            <person name="Zhou H."/>
        </authorList>
    </citation>
    <scope>NUCLEOTIDE SEQUENCE [LARGE SCALE GENOMIC DNA]</scope>
    <source>
        <strain evidence="2 3">LZH-9</strain>
    </source>
</reference>
<feature type="domain" description="6-hydroxymethylpterin diphosphokinase MptE-like" evidence="1">
    <location>
        <begin position="173"/>
        <end position="342"/>
    </location>
</feature>
<dbReference type="PANTHER" id="PTHR41786:SF1">
    <property type="entry name" value="6-HYDROXYMETHYLPTERIN DIPHOSPHOKINASE MPTE-LIKE DOMAIN-CONTAINING PROTEIN"/>
    <property type="match status" value="1"/>
</dbReference>
<sequence length="576" mass="66690">MSIYKFEVTIMPNIQMEQTKSGLQTLKINNYYIHSKYDPVQEAKRFVDNNFKEKYVTILFGYGLGYIEKAYREKLSSDKQNYILVFDPIKEKLTDNVDFGDSKVFNDTANLEDYIWKNFKNEISKFVVVSTPNYDKLFPNEYIKLMKKIKDYQNNQIVDFATIIKLSLPWEENYSKNRFYMATDPSLEHLENRFTCPIVIASGGPSLNKQLPLLKKFRQKIILIASGSTARALVLNDIVPDFVVSIDPKIENLRHYNDVDFQNATLIYTPQNLYTVRGMFKNAFVFLPSYDESLYYYYINLLNKSYPLLGYGGSCANYAFVVAHYISNGPIAFIGQDLAYTDGQTHANGNKAKWNLTEDIIKQLGLFYVDGYIGEQVLTSKVFYSMKNSFESMNKQLAINAPVFNCTEGGLKIEGFNQISFKQFCENYCEDNITHTNIETNGENNKKQHHLLLEKMQKERKICKEIIILCNDGIRLLELSEGQIALSQNTLQKLNHIDEKLQKALKKVNLNKILEPIALRVQNLFDSATEETDQQTFKRIVDQNRAFYKQIVVAVEKSLEFNTELIEMIELSLKEE</sequence>
<proteinExistence type="predicted"/>
<keyword evidence="3" id="KW-1185">Reference proteome</keyword>
<dbReference type="Pfam" id="PF01973">
    <property type="entry name" value="MptE-like"/>
    <property type="match status" value="1"/>
</dbReference>
<gene>
    <name evidence="2" type="ORF">GDS87_03405</name>
</gene>
<dbReference type="InterPro" id="IPR002826">
    <property type="entry name" value="MptE-like"/>
</dbReference>
<dbReference type="Proteomes" id="UP000373269">
    <property type="component" value="Chromosome"/>
</dbReference>
<protein>
    <submittedName>
        <fullName evidence="2">DUF115 domain-containing protein</fullName>
    </submittedName>
</protein>
<dbReference type="PANTHER" id="PTHR41786">
    <property type="entry name" value="MOTILITY ACCESSORY FACTOR MAF"/>
    <property type="match status" value="1"/>
</dbReference>
<organism evidence="2 3">
    <name type="scientific">Lysinibacillus pakistanensis</name>
    <dbReference type="NCBI Taxonomy" id="759811"/>
    <lineage>
        <taxon>Bacteria</taxon>
        <taxon>Bacillati</taxon>
        <taxon>Bacillota</taxon>
        <taxon>Bacilli</taxon>
        <taxon>Bacillales</taxon>
        <taxon>Bacillaceae</taxon>
        <taxon>Lysinibacillus</taxon>
    </lineage>
</organism>
<dbReference type="EMBL" id="CP045835">
    <property type="protein sequence ID" value="QGG50043.1"/>
    <property type="molecule type" value="Genomic_DNA"/>
</dbReference>
<evidence type="ECO:0000313" key="2">
    <source>
        <dbReference type="EMBL" id="QGG50043.1"/>
    </source>
</evidence>
<accession>A0ABX6D5H5</accession>
<evidence type="ECO:0000259" key="1">
    <source>
        <dbReference type="Pfam" id="PF01973"/>
    </source>
</evidence>
<evidence type="ECO:0000313" key="3">
    <source>
        <dbReference type="Proteomes" id="UP000373269"/>
    </source>
</evidence>
<name>A0ABX6D5H5_9BACI</name>